<dbReference type="GO" id="GO:0043190">
    <property type="term" value="C:ATP-binding cassette (ABC) transporter complex"/>
    <property type="evidence" value="ECO:0007669"/>
    <property type="project" value="InterPro"/>
</dbReference>
<dbReference type="InterPro" id="IPR005495">
    <property type="entry name" value="LptG/LptF_permease"/>
</dbReference>
<keyword evidence="2" id="KW-1003">Cell membrane</keyword>
<evidence type="ECO:0000256" key="6">
    <source>
        <dbReference type="SAM" id="Phobius"/>
    </source>
</evidence>
<sequence length="396" mass="43849">MITKLDRYILRQVFTPLMMTLAVAALLLLLEKMLRLFDFVVNQGGPVEVVFEMLANLTPHYLGLALPIGLFLGIIIAFRKISLSSELDAITSSGIGLLRLVRPLMMLAVLLMSVNIALTGWIQPHSRYAYSDLVFNLRSGALGASIKVGEFVEIGSMTLRIEESRNAGAELFGIFLEKNNADQTIIATAERGGFFATSNENTIILRLFNGVLVDMNEKQNKPRVLNFQQQDLAIKLPSAEPFRMRGGAELEQTLPELWMNSGDTTLSEEDRNSSRGNLHWRLMHNLTFLILPFLAIPMGISNKRTGKGSGVVIGLALLIIYNEVMEGMETAISSAGMSPFLTVWVLFSAFALLSIVLFRISAYKVGGDPLLWVDKAWQAVKTPLAKGMKKIMRIRG</sequence>
<keyword evidence="5 6" id="KW-0472">Membrane</keyword>
<evidence type="ECO:0000313" key="7">
    <source>
        <dbReference type="EMBL" id="WND01904.1"/>
    </source>
</evidence>
<dbReference type="InterPro" id="IPR030922">
    <property type="entry name" value="LptF"/>
</dbReference>
<protein>
    <submittedName>
        <fullName evidence="7">LPS export ABC transporter permease LptF</fullName>
    </submittedName>
</protein>
<evidence type="ECO:0000256" key="3">
    <source>
        <dbReference type="ARBA" id="ARBA00022692"/>
    </source>
</evidence>
<keyword evidence="3 6" id="KW-0812">Transmembrane</keyword>
<dbReference type="PANTHER" id="PTHR33529:SF2">
    <property type="entry name" value="LIPOPOLYSACCHARIDE EXPORT SYSTEM PERMEASE PROTEIN LPTG"/>
    <property type="match status" value="1"/>
</dbReference>
<name>A0AA52EGI1_9PROT</name>
<keyword evidence="4 6" id="KW-1133">Transmembrane helix</keyword>
<dbReference type="AlphaFoldDB" id="A0AA52EGI1"/>
<dbReference type="NCBIfam" id="TIGR04407">
    <property type="entry name" value="LptF_YjgP"/>
    <property type="match status" value="1"/>
</dbReference>
<feature type="transmembrane region" description="Helical" evidence="6">
    <location>
        <begin position="278"/>
        <end position="296"/>
    </location>
</feature>
<organism evidence="7 8">
    <name type="scientific">Temperatibacter marinus</name>
    <dbReference type="NCBI Taxonomy" id="1456591"/>
    <lineage>
        <taxon>Bacteria</taxon>
        <taxon>Pseudomonadati</taxon>
        <taxon>Pseudomonadota</taxon>
        <taxon>Alphaproteobacteria</taxon>
        <taxon>Kordiimonadales</taxon>
        <taxon>Temperatibacteraceae</taxon>
        <taxon>Temperatibacter</taxon>
    </lineage>
</organism>
<gene>
    <name evidence="7" type="primary">lptF</name>
    <name evidence="7" type="ORF">QGN29_10105</name>
</gene>
<dbReference type="EMBL" id="CP123872">
    <property type="protein sequence ID" value="WND01904.1"/>
    <property type="molecule type" value="Genomic_DNA"/>
</dbReference>
<feature type="transmembrane region" description="Helical" evidence="6">
    <location>
        <begin position="61"/>
        <end position="79"/>
    </location>
</feature>
<feature type="transmembrane region" description="Helical" evidence="6">
    <location>
        <begin position="100"/>
        <end position="122"/>
    </location>
</feature>
<comment type="subcellular location">
    <subcellularLocation>
        <location evidence="1">Cell membrane</location>
        <topology evidence="1">Multi-pass membrane protein</topology>
    </subcellularLocation>
</comment>
<dbReference type="KEGG" id="tmk:QGN29_10105"/>
<evidence type="ECO:0000256" key="4">
    <source>
        <dbReference type="ARBA" id="ARBA00022989"/>
    </source>
</evidence>
<dbReference type="Pfam" id="PF03739">
    <property type="entry name" value="LptF_LptG"/>
    <property type="match status" value="1"/>
</dbReference>
<evidence type="ECO:0000256" key="5">
    <source>
        <dbReference type="ARBA" id="ARBA00023136"/>
    </source>
</evidence>
<evidence type="ECO:0000313" key="8">
    <source>
        <dbReference type="Proteomes" id="UP001268683"/>
    </source>
</evidence>
<proteinExistence type="predicted"/>
<dbReference type="Proteomes" id="UP001268683">
    <property type="component" value="Chromosome"/>
</dbReference>
<accession>A0AA52EGI1</accession>
<feature type="transmembrane region" description="Helical" evidence="6">
    <location>
        <begin position="337"/>
        <end position="358"/>
    </location>
</feature>
<feature type="transmembrane region" description="Helical" evidence="6">
    <location>
        <begin position="12"/>
        <end position="30"/>
    </location>
</feature>
<dbReference type="PANTHER" id="PTHR33529">
    <property type="entry name" value="SLR0882 PROTEIN-RELATED"/>
    <property type="match status" value="1"/>
</dbReference>
<reference evidence="7" key="1">
    <citation type="submission" date="2023-04" db="EMBL/GenBank/DDBJ databases">
        <title>Complete genome sequence of Temperatibacter marinus.</title>
        <authorList>
            <person name="Rong J.-C."/>
            <person name="Yi M.-L."/>
            <person name="Zhao Q."/>
        </authorList>
    </citation>
    <scope>NUCLEOTIDE SEQUENCE</scope>
    <source>
        <strain evidence="7">NBRC 110045</strain>
    </source>
</reference>
<evidence type="ECO:0000256" key="1">
    <source>
        <dbReference type="ARBA" id="ARBA00004651"/>
    </source>
</evidence>
<dbReference type="GO" id="GO:0055085">
    <property type="term" value="P:transmembrane transport"/>
    <property type="evidence" value="ECO:0007669"/>
    <property type="project" value="InterPro"/>
</dbReference>
<feature type="transmembrane region" description="Helical" evidence="6">
    <location>
        <begin position="308"/>
        <end position="325"/>
    </location>
</feature>
<keyword evidence="8" id="KW-1185">Reference proteome</keyword>
<dbReference type="RefSeq" id="WP_310797734.1">
    <property type="nucleotide sequence ID" value="NZ_CP123872.1"/>
</dbReference>
<dbReference type="GO" id="GO:0015920">
    <property type="term" value="P:lipopolysaccharide transport"/>
    <property type="evidence" value="ECO:0007669"/>
    <property type="project" value="TreeGrafter"/>
</dbReference>
<evidence type="ECO:0000256" key="2">
    <source>
        <dbReference type="ARBA" id="ARBA00022475"/>
    </source>
</evidence>